<name>E9DIY9_COCPS</name>
<dbReference type="EMBL" id="GL636513">
    <property type="protein sequence ID" value="EFW13573.1"/>
    <property type="molecule type" value="Genomic_DNA"/>
</dbReference>
<gene>
    <name evidence="2" type="ORF">CPSG_09788</name>
</gene>
<accession>E9DIY9</accession>
<dbReference type="AlphaFoldDB" id="E9DIY9"/>
<organism evidence="3">
    <name type="scientific">Coccidioides posadasii (strain RMSCC 757 / Silveira)</name>
    <name type="common">Valley fever fungus</name>
    <dbReference type="NCBI Taxonomy" id="443226"/>
    <lineage>
        <taxon>Eukaryota</taxon>
        <taxon>Fungi</taxon>
        <taxon>Dikarya</taxon>
        <taxon>Ascomycota</taxon>
        <taxon>Pezizomycotina</taxon>
        <taxon>Eurotiomycetes</taxon>
        <taxon>Eurotiomycetidae</taxon>
        <taxon>Onygenales</taxon>
        <taxon>Onygenaceae</taxon>
        <taxon>Coccidioides</taxon>
    </lineage>
</organism>
<feature type="region of interest" description="Disordered" evidence="1">
    <location>
        <begin position="78"/>
        <end position="146"/>
    </location>
</feature>
<reference evidence="3" key="2">
    <citation type="submission" date="2010-03" db="EMBL/GenBank/DDBJ databases">
        <title>The genome sequence of Coccidioides posadasii strain Silveira.</title>
        <authorList>
            <consortium name="The Broad Institute Genome Sequencing Center for Infectious Disease"/>
            <person name="Neafsey D."/>
            <person name="Orbach M."/>
            <person name="Henn M.R."/>
            <person name="Cole G.T."/>
            <person name="Galgiani J."/>
            <person name="Gardner M.J."/>
            <person name="Kirkland T.N."/>
            <person name="Taylor J.W."/>
            <person name="Young S.K."/>
            <person name="Zeng Q."/>
            <person name="Koehrsen M."/>
            <person name="Alvarado L."/>
            <person name="Berlin A."/>
            <person name="Borenstein D."/>
            <person name="Chapman S.B."/>
            <person name="Chen Z."/>
            <person name="Engels R."/>
            <person name="Freedman E."/>
            <person name="Gellesch M."/>
            <person name="Goldberg J."/>
            <person name="Griggs A."/>
            <person name="Gujja S."/>
            <person name="Heilman E."/>
            <person name="Heiman D."/>
            <person name="Howarth C."/>
            <person name="Jen D."/>
            <person name="Larson L."/>
            <person name="Mehta T."/>
            <person name="Neiman D."/>
            <person name="Park D."/>
            <person name="Pearson M."/>
            <person name="Richards J."/>
            <person name="Roberts A."/>
            <person name="Saif S."/>
            <person name="Shea T."/>
            <person name="Shenoy N."/>
            <person name="Sisk P."/>
            <person name="Stolte C."/>
            <person name="Sykes S."/>
            <person name="Walk T."/>
            <person name="White J."/>
            <person name="Yandava C."/>
            <person name="Haas B."/>
            <person name="Nusbaum C."/>
            <person name="Birren B."/>
        </authorList>
    </citation>
    <scope>NUCLEOTIDE SEQUENCE [LARGE SCALE GENOMIC DNA]</scope>
    <source>
        <strain evidence="3">RMSCC 757 / Silveira</strain>
    </source>
</reference>
<evidence type="ECO:0000256" key="1">
    <source>
        <dbReference type="SAM" id="MobiDB-lite"/>
    </source>
</evidence>
<dbReference type="HOGENOM" id="CLU_1777270_0_0_1"/>
<dbReference type="VEuPathDB" id="FungiDB:CPSG_09788"/>
<dbReference type="Proteomes" id="UP000002497">
    <property type="component" value="Unassembled WGS sequence"/>
</dbReference>
<evidence type="ECO:0000313" key="3">
    <source>
        <dbReference type="Proteomes" id="UP000002497"/>
    </source>
</evidence>
<feature type="compositionally biased region" description="Basic and acidic residues" evidence="1">
    <location>
        <begin position="85"/>
        <end position="99"/>
    </location>
</feature>
<reference evidence="3" key="1">
    <citation type="journal article" date="2010" name="Genome Res.">
        <title>Population genomic sequencing of Coccidioides fungi reveals recent hybridization and transposon control.</title>
        <authorList>
            <person name="Neafsey D.E."/>
            <person name="Barker B.M."/>
            <person name="Sharpton T.J."/>
            <person name="Stajich J.E."/>
            <person name="Park D.J."/>
            <person name="Whiston E."/>
            <person name="Hung C.-Y."/>
            <person name="McMahan C."/>
            <person name="White J."/>
            <person name="Sykes S."/>
            <person name="Heiman D."/>
            <person name="Young S."/>
            <person name="Zeng Q."/>
            <person name="Abouelleil A."/>
            <person name="Aftuck L."/>
            <person name="Bessette D."/>
            <person name="Brown A."/>
            <person name="FitzGerald M."/>
            <person name="Lui A."/>
            <person name="Macdonald J.P."/>
            <person name="Priest M."/>
            <person name="Orbach M.J."/>
            <person name="Galgiani J.N."/>
            <person name="Kirkland T.N."/>
            <person name="Cole G.T."/>
            <person name="Birren B.W."/>
            <person name="Henn M.R."/>
            <person name="Taylor J.W."/>
            <person name="Rounsley S.D."/>
        </authorList>
    </citation>
    <scope>NUCLEOTIDE SEQUENCE [LARGE SCALE GENOMIC DNA]</scope>
    <source>
        <strain evidence="3">RMSCC 757 / Silveira</strain>
    </source>
</reference>
<evidence type="ECO:0000313" key="2">
    <source>
        <dbReference type="EMBL" id="EFW13573.1"/>
    </source>
</evidence>
<keyword evidence="3" id="KW-1185">Reference proteome</keyword>
<proteinExistence type="predicted"/>
<sequence>MFFEGPPRSSRFSCQPGVCKIHSTSPVVFSPALYPSSMKFPDTSLVSPPTLRLFEQASHAPWNSTAFGNILALPPRSVAEWSAGQRHEKADGHGEEKSRPSPHSGRLGGNSWRIPGLPTRSAGKKPQHATMAKERIVRSTPCSVVT</sequence>
<protein>
    <submittedName>
        <fullName evidence="2">Uncharacterized protein</fullName>
    </submittedName>
</protein>